<organism evidence="2">
    <name type="scientific">Siphoviridae sp. ct3Ka2</name>
    <dbReference type="NCBI Taxonomy" id="2826281"/>
    <lineage>
        <taxon>Viruses</taxon>
        <taxon>Duplodnaviria</taxon>
        <taxon>Heunggongvirae</taxon>
        <taxon>Uroviricota</taxon>
        <taxon>Caudoviricetes</taxon>
    </lineage>
</organism>
<dbReference type="EMBL" id="BK015030">
    <property type="protein sequence ID" value="DAD87919.1"/>
    <property type="molecule type" value="Genomic_DNA"/>
</dbReference>
<evidence type="ECO:0000313" key="2">
    <source>
        <dbReference type="EMBL" id="DAD87919.1"/>
    </source>
</evidence>
<protein>
    <submittedName>
        <fullName evidence="2">Uncharacterized protein</fullName>
    </submittedName>
</protein>
<feature type="region of interest" description="Disordered" evidence="1">
    <location>
        <begin position="1"/>
        <end position="29"/>
    </location>
</feature>
<accession>A0A8S5N0M1</accession>
<sequence length="29" mass="3217">MQLHQMRINRIRAGGGIKSSKPLPQRTAA</sequence>
<name>A0A8S5N0M1_9CAUD</name>
<reference evidence="2" key="1">
    <citation type="journal article" date="2021" name="Proc. Natl. Acad. Sci. U.S.A.">
        <title>A Catalog of Tens of Thousands of Viruses from Human Metagenomes Reveals Hidden Associations with Chronic Diseases.</title>
        <authorList>
            <person name="Tisza M.J."/>
            <person name="Buck C.B."/>
        </authorList>
    </citation>
    <scope>NUCLEOTIDE SEQUENCE</scope>
    <source>
        <strain evidence="2">Ct3Ka2</strain>
    </source>
</reference>
<evidence type="ECO:0000256" key="1">
    <source>
        <dbReference type="SAM" id="MobiDB-lite"/>
    </source>
</evidence>
<proteinExistence type="predicted"/>